<reference evidence="1 2" key="1">
    <citation type="journal article" date="2019" name="Nat. Ecol. Evol.">
        <title>Megaphylogeny resolves global patterns of mushroom evolution.</title>
        <authorList>
            <person name="Varga T."/>
            <person name="Krizsan K."/>
            <person name="Foldi C."/>
            <person name="Dima B."/>
            <person name="Sanchez-Garcia M."/>
            <person name="Sanchez-Ramirez S."/>
            <person name="Szollosi G.J."/>
            <person name="Szarkandi J.G."/>
            <person name="Papp V."/>
            <person name="Albert L."/>
            <person name="Andreopoulos W."/>
            <person name="Angelini C."/>
            <person name="Antonin V."/>
            <person name="Barry K.W."/>
            <person name="Bougher N.L."/>
            <person name="Buchanan P."/>
            <person name="Buyck B."/>
            <person name="Bense V."/>
            <person name="Catcheside P."/>
            <person name="Chovatia M."/>
            <person name="Cooper J."/>
            <person name="Damon W."/>
            <person name="Desjardin D."/>
            <person name="Finy P."/>
            <person name="Geml J."/>
            <person name="Haridas S."/>
            <person name="Hughes K."/>
            <person name="Justo A."/>
            <person name="Karasinski D."/>
            <person name="Kautmanova I."/>
            <person name="Kiss B."/>
            <person name="Kocsube S."/>
            <person name="Kotiranta H."/>
            <person name="LaButti K.M."/>
            <person name="Lechner B.E."/>
            <person name="Liimatainen K."/>
            <person name="Lipzen A."/>
            <person name="Lukacs Z."/>
            <person name="Mihaltcheva S."/>
            <person name="Morgado L.N."/>
            <person name="Niskanen T."/>
            <person name="Noordeloos M.E."/>
            <person name="Ohm R.A."/>
            <person name="Ortiz-Santana B."/>
            <person name="Ovrebo C."/>
            <person name="Racz N."/>
            <person name="Riley R."/>
            <person name="Savchenko A."/>
            <person name="Shiryaev A."/>
            <person name="Soop K."/>
            <person name="Spirin V."/>
            <person name="Szebenyi C."/>
            <person name="Tomsovsky M."/>
            <person name="Tulloss R.E."/>
            <person name="Uehling J."/>
            <person name="Grigoriev I.V."/>
            <person name="Vagvolgyi C."/>
            <person name="Papp T."/>
            <person name="Martin F.M."/>
            <person name="Miettinen O."/>
            <person name="Hibbett D.S."/>
            <person name="Nagy L.G."/>
        </authorList>
    </citation>
    <scope>NUCLEOTIDE SEQUENCE [LARGE SCALE GENOMIC DNA]</scope>
    <source>
        <strain evidence="1 2">NL-1719</strain>
    </source>
</reference>
<sequence length="724" mass="81874">MNSVVRNPQLLERIFSTEAVDYNHIRREISVYATICKTWSEPVLNVLWREITTSELPCLLRTLTPLKRMKKDPETARRAFKLAREPTLEDWQRFQWYARRVQVLNYVEPGIHSVEIDQSVFDTLALIRSQLPIFPNLRSFCVDTSLPSATMFLHSGIRDLNIIFQLRSRQDKADMDPEHHRDFLRYVNLRGSDLTSLSISLQRWPRMMMDGSRDICPIRTYEEGVLQLLSQQTRLRHLTLPRFWITTKVVDVVSRLDSLGTISVTNNSYMGHPLESINFYPLFDPNDNLSKPPLPFLQCLTLSVPYNAFYSFLGRWVTPQSQFVNRLQELRLQSQILECAATLKVVLECISTCCPGMKILSLSSLYPTSISSSRPLLYGSDGLATRSAAPPAEGWSLKTLLPFRVNLTTISPLFQLTQLRDLELHHDLPAAFSLSDLETIATSFQRLTRLDLFSDPGLVIRSTSPKLLFDEVMTNPEDYIEQHVFDLRTPLRVFGTLCPELRSLGVFLCADPKLTEQESYSLYPTTPSTRQEIGTSYNPLFPNLCSLDFGTSPILGTEAALAGILCEYAGDGVHISSGRSQSSSQSARRHDGEAYSKRLSLGGKIPDPIPDHTDRIIQETEKKVKLELELWNLDADGEPLGDDFAVVMGEEGEPLSLGLEFMQPDESGVKHFPGVFYTPCGDHDQAVSKESSARNTKWNKVGKMLPLAAMISGQEKARAERMKC</sequence>
<dbReference type="Proteomes" id="UP000308600">
    <property type="component" value="Unassembled WGS sequence"/>
</dbReference>
<gene>
    <name evidence="1" type="ORF">BDN72DRAFT_876555</name>
</gene>
<proteinExistence type="predicted"/>
<dbReference type="EMBL" id="ML208287">
    <property type="protein sequence ID" value="TFK72237.1"/>
    <property type="molecule type" value="Genomic_DNA"/>
</dbReference>
<keyword evidence="2" id="KW-1185">Reference proteome</keyword>
<name>A0ACD3B3K8_9AGAR</name>
<accession>A0ACD3B3K8</accession>
<evidence type="ECO:0000313" key="2">
    <source>
        <dbReference type="Proteomes" id="UP000308600"/>
    </source>
</evidence>
<evidence type="ECO:0000313" key="1">
    <source>
        <dbReference type="EMBL" id="TFK72237.1"/>
    </source>
</evidence>
<protein>
    <submittedName>
        <fullName evidence="1">Uncharacterized protein</fullName>
    </submittedName>
</protein>
<organism evidence="1 2">
    <name type="scientific">Pluteus cervinus</name>
    <dbReference type="NCBI Taxonomy" id="181527"/>
    <lineage>
        <taxon>Eukaryota</taxon>
        <taxon>Fungi</taxon>
        <taxon>Dikarya</taxon>
        <taxon>Basidiomycota</taxon>
        <taxon>Agaricomycotina</taxon>
        <taxon>Agaricomycetes</taxon>
        <taxon>Agaricomycetidae</taxon>
        <taxon>Agaricales</taxon>
        <taxon>Pluteineae</taxon>
        <taxon>Pluteaceae</taxon>
        <taxon>Pluteus</taxon>
    </lineage>
</organism>